<evidence type="ECO:0000313" key="13">
    <source>
        <dbReference type="EMBL" id="PEH42891.1"/>
    </source>
</evidence>
<keyword evidence="7" id="KW-0808">Transferase</keyword>
<evidence type="ECO:0000256" key="3">
    <source>
        <dbReference type="ARBA" id="ARBA00012438"/>
    </source>
</evidence>
<keyword evidence="9 13" id="KW-0418">Kinase</keyword>
<evidence type="ECO:0000256" key="7">
    <source>
        <dbReference type="ARBA" id="ARBA00022679"/>
    </source>
</evidence>
<dbReference type="CDD" id="cd00075">
    <property type="entry name" value="HATPase"/>
    <property type="match status" value="1"/>
</dbReference>
<evidence type="ECO:0000256" key="2">
    <source>
        <dbReference type="ARBA" id="ARBA00004429"/>
    </source>
</evidence>
<protein>
    <recommendedName>
        <fullName evidence="3">histidine kinase</fullName>
        <ecNumber evidence="3">2.7.13.3</ecNumber>
    </recommendedName>
</protein>
<dbReference type="GO" id="GO:0005886">
    <property type="term" value="C:plasma membrane"/>
    <property type="evidence" value="ECO:0007669"/>
    <property type="project" value="UniProtKB-SubCell"/>
</dbReference>
<dbReference type="AlphaFoldDB" id="A0A2A7SH59"/>
<dbReference type="InterPro" id="IPR003661">
    <property type="entry name" value="HisK_dim/P_dom"/>
</dbReference>
<dbReference type="Gene3D" id="3.30.565.10">
    <property type="entry name" value="Histidine kinase-like ATPase, C-terminal domain"/>
    <property type="match status" value="1"/>
</dbReference>
<name>A0A2A7SH59_BURGA</name>
<evidence type="ECO:0000256" key="10">
    <source>
        <dbReference type="ARBA" id="ARBA00022989"/>
    </source>
</evidence>
<dbReference type="PANTHER" id="PTHR44936:SF5">
    <property type="entry name" value="SENSOR HISTIDINE KINASE ENVZ"/>
    <property type="match status" value="1"/>
</dbReference>
<organism evidence="13 14">
    <name type="scientific">Burkholderia gladioli</name>
    <name type="common">Pseudomonas marginata</name>
    <name type="synonym">Phytomonas marginata</name>
    <dbReference type="NCBI Taxonomy" id="28095"/>
    <lineage>
        <taxon>Bacteria</taxon>
        <taxon>Pseudomonadati</taxon>
        <taxon>Pseudomonadota</taxon>
        <taxon>Betaproteobacteria</taxon>
        <taxon>Burkholderiales</taxon>
        <taxon>Burkholderiaceae</taxon>
        <taxon>Burkholderia</taxon>
    </lineage>
</organism>
<evidence type="ECO:0000256" key="1">
    <source>
        <dbReference type="ARBA" id="ARBA00000085"/>
    </source>
</evidence>
<evidence type="ECO:0000256" key="11">
    <source>
        <dbReference type="ARBA" id="ARBA00023012"/>
    </source>
</evidence>
<comment type="subcellular location">
    <subcellularLocation>
        <location evidence="2">Cell inner membrane</location>
        <topology evidence="2">Multi-pass membrane protein</topology>
    </subcellularLocation>
</comment>
<dbReference type="InterPro" id="IPR005467">
    <property type="entry name" value="His_kinase_dom"/>
</dbReference>
<gene>
    <name evidence="13" type="ORF">CRM94_12440</name>
</gene>
<proteinExistence type="predicted"/>
<keyword evidence="12" id="KW-0472">Membrane</keyword>
<evidence type="ECO:0000256" key="5">
    <source>
        <dbReference type="ARBA" id="ARBA00022519"/>
    </source>
</evidence>
<dbReference type="EC" id="2.7.13.3" evidence="3"/>
<dbReference type="EMBL" id="PDDY01000001">
    <property type="protein sequence ID" value="PEH42891.1"/>
    <property type="molecule type" value="Genomic_DNA"/>
</dbReference>
<dbReference type="InterPro" id="IPR004358">
    <property type="entry name" value="Sig_transdc_His_kin-like_C"/>
</dbReference>
<dbReference type="GO" id="GO:0000155">
    <property type="term" value="F:phosphorelay sensor kinase activity"/>
    <property type="evidence" value="ECO:0007669"/>
    <property type="project" value="InterPro"/>
</dbReference>
<evidence type="ECO:0000313" key="14">
    <source>
        <dbReference type="Proteomes" id="UP000220629"/>
    </source>
</evidence>
<dbReference type="InterPro" id="IPR050980">
    <property type="entry name" value="2C_sensor_his_kinase"/>
</dbReference>
<dbReference type="Proteomes" id="UP000220629">
    <property type="component" value="Unassembled WGS sequence"/>
</dbReference>
<evidence type="ECO:0000256" key="8">
    <source>
        <dbReference type="ARBA" id="ARBA00022692"/>
    </source>
</evidence>
<reference evidence="14" key="1">
    <citation type="submission" date="2017-09" db="EMBL/GenBank/DDBJ databases">
        <title>FDA dAtabase for Regulatory Grade micrObial Sequences (FDA-ARGOS): Supporting development and validation of Infectious Disease Dx tests.</title>
        <authorList>
            <person name="Minogue T."/>
            <person name="Wolcott M."/>
            <person name="Wasieloski L."/>
            <person name="Aguilar W."/>
            <person name="Moore D."/>
            <person name="Tallon L."/>
            <person name="Sadzewicz L."/>
            <person name="Ott S."/>
            <person name="Zhao X."/>
            <person name="Nagaraj S."/>
            <person name="Vavikolanu K."/>
            <person name="Aluvathingal J."/>
            <person name="Nadendla S."/>
            <person name="Sichtig H."/>
        </authorList>
    </citation>
    <scope>NUCLEOTIDE SEQUENCE [LARGE SCALE GENOMIC DNA]</scope>
    <source>
        <strain evidence="14">FDAARGOS_390</strain>
    </source>
</reference>
<dbReference type="PRINTS" id="PR00344">
    <property type="entry name" value="BCTRLSENSOR"/>
</dbReference>
<dbReference type="SMART" id="SM00388">
    <property type="entry name" value="HisKA"/>
    <property type="match status" value="1"/>
</dbReference>
<keyword evidence="10" id="KW-1133">Transmembrane helix</keyword>
<evidence type="ECO:0000256" key="12">
    <source>
        <dbReference type="ARBA" id="ARBA00023136"/>
    </source>
</evidence>
<sequence length="359" mass="39078">MNRTLTLLRSNALELSARPRALAAMPLLRLRRLTRSVAYRGHRHAALVRIGFMCATLAVNGAMALSMQRPYAHLLMMTLMIVPGTGFALLAAHALARLRGQRRRIARLAAALERQCREGTRAALPPDGGAALDRLIEAINGTGRQAAEREAELLVVQAAYAHDLRTPLTRIGLRSEMLDDTAMRDAMAGDLAEMNELVEASLACARTQSGGLESPRRVDADRMFDALVDNYHDAGRVVELDGRVGRPIVTCPHALRRVLMNLIDNALRYGTDVRLRVRVEAQHLVLAVLDSGPGIAPSQLAAVFEPWYRAPESAAKAKGSGLGLAIARRLVKAMRGDLQLRNRRGGGLEATLRLPLVIA</sequence>
<keyword evidence="4" id="KW-1003">Cell membrane</keyword>
<dbReference type="SUPFAM" id="SSF47384">
    <property type="entry name" value="Homodimeric domain of signal transducing histidine kinase"/>
    <property type="match status" value="1"/>
</dbReference>
<keyword evidence="8" id="KW-0812">Transmembrane</keyword>
<dbReference type="CDD" id="cd00082">
    <property type="entry name" value="HisKA"/>
    <property type="match status" value="1"/>
</dbReference>
<accession>A0A2A7SH59</accession>
<evidence type="ECO:0000256" key="6">
    <source>
        <dbReference type="ARBA" id="ARBA00022553"/>
    </source>
</evidence>
<keyword evidence="11" id="KW-0902">Two-component regulatory system</keyword>
<comment type="catalytic activity">
    <reaction evidence="1">
        <text>ATP + protein L-histidine = ADP + protein N-phospho-L-histidine.</text>
        <dbReference type="EC" id="2.7.13.3"/>
    </reaction>
</comment>
<dbReference type="RefSeq" id="WP_047839830.1">
    <property type="nucleotide sequence ID" value="NZ_CADEPO010000003.1"/>
</dbReference>
<dbReference type="SMART" id="SM00387">
    <property type="entry name" value="HATPase_c"/>
    <property type="match status" value="1"/>
</dbReference>
<dbReference type="Gene3D" id="1.10.287.130">
    <property type="match status" value="1"/>
</dbReference>
<dbReference type="PANTHER" id="PTHR44936">
    <property type="entry name" value="SENSOR PROTEIN CREC"/>
    <property type="match status" value="1"/>
</dbReference>
<keyword evidence="6" id="KW-0597">Phosphoprotein</keyword>
<dbReference type="SUPFAM" id="SSF55874">
    <property type="entry name" value="ATPase domain of HSP90 chaperone/DNA topoisomerase II/histidine kinase"/>
    <property type="match status" value="1"/>
</dbReference>
<dbReference type="InterPro" id="IPR036890">
    <property type="entry name" value="HATPase_C_sf"/>
</dbReference>
<evidence type="ECO:0000256" key="9">
    <source>
        <dbReference type="ARBA" id="ARBA00022777"/>
    </source>
</evidence>
<comment type="caution">
    <text evidence="13">The sequence shown here is derived from an EMBL/GenBank/DDBJ whole genome shotgun (WGS) entry which is preliminary data.</text>
</comment>
<keyword evidence="5" id="KW-0997">Cell inner membrane</keyword>
<dbReference type="InterPro" id="IPR036097">
    <property type="entry name" value="HisK_dim/P_sf"/>
</dbReference>
<dbReference type="PROSITE" id="PS50109">
    <property type="entry name" value="HIS_KIN"/>
    <property type="match status" value="1"/>
</dbReference>
<dbReference type="InterPro" id="IPR003594">
    <property type="entry name" value="HATPase_dom"/>
</dbReference>
<dbReference type="Pfam" id="PF02518">
    <property type="entry name" value="HATPase_c"/>
    <property type="match status" value="1"/>
</dbReference>
<evidence type="ECO:0000256" key="4">
    <source>
        <dbReference type="ARBA" id="ARBA00022475"/>
    </source>
</evidence>